<evidence type="ECO:0000313" key="9">
    <source>
        <dbReference type="EMBL" id="VDL75429.1"/>
    </source>
</evidence>
<dbReference type="GO" id="GO:0005681">
    <property type="term" value="C:spliceosomal complex"/>
    <property type="evidence" value="ECO:0007669"/>
    <property type="project" value="UniProtKB-KW"/>
</dbReference>
<reference evidence="9 10" key="2">
    <citation type="submission" date="2018-11" db="EMBL/GenBank/DDBJ databases">
        <authorList>
            <consortium name="Pathogen Informatics"/>
        </authorList>
    </citation>
    <scope>NUCLEOTIDE SEQUENCE [LARGE SCALE GENOMIC DNA]</scope>
</reference>
<dbReference type="SMART" id="SM01115">
    <property type="entry name" value="cwf21"/>
    <property type="match status" value="1"/>
</dbReference>
<dbReference type="InterPro" id="IPR051372">
    <property type="entry name" value="CWC21"/>
</dbReference>
<evidence type="ECO:0000259" key="8">
    <source>
        <dbReference type="SMART" id="SM01115"/>
    </source>
</evidence>
<dbReference type="STRING" id="27835.A0A0N4Y6V4"/>
<evidence type="ECO:0000256" key="2">
    <source>
        <dbReference type="ARBA" id="ARBA00005954"/>
    </source>
</evidence>
<feature type="compositionally biased region" description="Low complexity" evidence="7">
    <location>
        <begin position="202"/>
        <end position="217"/>
    </location>
</feature>
<proteinExistence type="inferred from homology"/>
<dbReference type="CDD" id="cd21373">
    <property type="entry name" value="cwf21_SRRM2-like"/>
    <property type="match status" value="1"/>
</dbReference>
<evidence type="ECO:0000256" key="3">
    <source>
        <dbReference type="ARBA" id="ARBA00022664"/>
    </source>
</evidence>
<dbReference type="AlphaFoldDB" id="A0A0N4Y6V4"/>
<feature type="compositionally biased region" description="Basic and acidic residues" evidence="7">
    <location>
        <begin position="181"/>
        <end position="190"/>
    </location>
</feature>
<feature type="region of interest" description="Disordered" evidence="7">
    <location>
        <begin position="178"/>
        <end position="298"/>
    </location>
</feature>
<gene>
    <name evidence="9" type="ORF">NBR_LOCUS11840</name>
</gene>
<keyword evidence="6" id="KW-0539">Nucleus</keyword>
<dbReference type="PANTHER" id="PTHR36562">
    <property type="entry name" value="SERINE/ARGININE REPETITIVE MATRIX 2"/>
    <property type="match status" value="1"/>
</dbReference>
<evidence type="ECO:0000256" key="6">
    <source>
        <dbReference type="ARBA" id="ARBA00023242"/>
    </source>
</evidence>
<dbReference type="WBParaSite" id="NBR_0001184301-mRNA-1">
    <property type="protein sequence ID" value="NBR_0001184301-mRNA-1"/>
    <property type="gene ID" value="NBR_0001184301"/>
</dbReference>
<organism evidence="11">
    <name type="scientific">Nippostrongylus brasiliensis</name>
    <name type="common">Rat hookworm</name>
    <dbReference type="NCBI Taxonomy" id="27835"/>
    <lineage>
        <taxon>Eukaryota</taxon>
        <taxon>Metazoa</taxon>
        <taxon>Ecdysozoa</taxon>
        <taxon>Nematoda</taxon>
        <taxon>Chromadorea</taxon>
        <taxon>Rhabditida</taxon>
        <taxon>Rhabditina</taxon>
        <taxon>Rhabditomorpha</taxon>
        <taxon>Strongyloidea</taxon>
        <taxon>Heligmosomidae</taxon>
        <taxon>Nippostrongylus</taxon>
    </lineage>
</organism>
<dbReference type="Proteomes" id="UP000271162">
    <property type="component" value="Unassembled WGS sequence"/>
</dbReference>
<dbReference type="OMA" id="MASTHEY"/>
<dbReference type="GO" id="GO:0008380">
    <property type="term" value="P:RNA splicing"/>
    <property type="evidence" value="ECO:0007669"/>
    <property type="project" value="UniProtKB-KW"/>
</dbReference>
<keyword evidence="10" id="KW-1185">Reference proteome</keyword>
<keyword evidence="3" id="KW-0507">mRNA processing</keyword>
<evidence type="ECO:0000256" key="1">
    <source>
        <dbReference type="ARBA" id="ARBA00004123"/>
    </source>
</evidence>
<feature type="compositionally biased region" description="Basic and acidic residues" evidence="7">
    <location>
        <begin position="258"/>
        <end position="298"/>
    </location>
</feature>
<dbReference type="Pfam" id="PF08312">
    <property type="entry name" value="cwf21"/>
    <property type="match status" value="1"/>
</dbReference>
<evidence type="ECO:0000256" key="5">
    <source>
        <dbReference type="ARBA" id="ARBA00023187"/>
    </source>
</evidence>
<dbReference type="EMBL" id="UYSL01020612">
    <property type="protein sequence ID" value="VDL75429.1"/>
    <property type="molecule type" value="Genomic_DNA"/>
</dbReference>
<keyword evidence="5" id="KW-0508">mRNA splicing</keyword>
<evidence type="ECO:0000256" key="4">
    <source>
        <dbReference type="ARBA" id="ARBA00022728"/>
    </source>
</evidence>
<accession>A0A0N4Y6V4</accession>
<protein>
    <submittedName>
        <fullName evidence="11">Cwf21 domain-containing protein</fullName>
    </submittedName>
</protein>
<keyword evidence="4" id="KW-0747">Spliceosome</keyword>
<comment type="subcellular location">
    <subcellularLocation>
        <location evidence="1">Nucleus</location>
    </subcellularLocation>
</comment>
<evidence type="ECO:0000313" key="11">
    <source>
        <dbReference type="WBParaSite" id="NBR_0001184301-mRNA-1"/>
    </source>
</evidence>
<feature type="domain" description="CWF21" evidence="8">
    <location>
        <begin position="57"/>
        <end position="108"/>
    </location>
</feature>
<name>A0A0N4Y6V4_NIPBR</name>
<evidence type="ECO:0000256" key="7">
    <source>
        <dbReference type="SAM" id="MobiDB-lite"/>
    </source>
</evidence>
<reference evidence="11" key="1">
    <citation type="submission" date="2017-02" db="UniProtKB">
        <authorList>
            <consortium name="WormBaseParasite"/>
        </authorList>
    </citation>
    <scope>IDENTIFICATION</scope>
</reference>
<feature type="compositionally biased region" description="Acidic residues" evidence="7">
    <location>
        <begin position="218"/>
        <end position="232"/>
    </location>
</feature>
<dbReference type="InterPro" id="IPR013170">
    <property type="entry name" value="mRNA_splic_Cwf21_dom"/>
</dbReference>
<dbReference type="GO" id="GO:0006397">
    <property type="term" value="P:mRNA processing"/>
    <property type="evidence" value="ECO:0007669"/>
    <property type="project" value="UniProtKB-KW"/>
</dbReference>
<dbReference type="PANTHER" id="PTHR36562:SF5">
    <property type="entry name" value="SERINE_ARGININE REPETITIVE MATRIX 2"/>
    <property type="match status" value="1"/>
</dbReference>
<comment type="similarity">
    <text evidence="2">Belongs to the CWC21 family.</text>
</comment>
<sequence>MYNGIGLQTARGTGTNGYVQANLSNLLLTRKRVEYNSEADLKRAEAEINRAPNEDILQHQRKRVIEMKCAEFEMLMEEKACRPYFGFDDDEIQKKVSDYRNLLLGQLESGELNLDAELGTRDSHARAKAAVKNRDRMRSALGLGDDFVPGASMKNMKKSDVVGAALADPAVTAGDSLLSSLKKEMKEKTDKGKKKRKRKESSSSSSSSSSDSSGSSDSSEDSSDDSSSEDSDGSSSDESTKRKRARLEDVKNKKKSDGRKNTDDRDNRREKDRDASRKDDSKSGSRKEDDRIRSKDRRDRNEHRCIKSLWTRCLKIIIYGERPAAIQTFMRNYYTNLALHYSKFSLLIVGLFEMPGVKGLGTAMAKTHKEGVSGADIAKTLRIPEFTVYDNLVYIKEQGLRNITQRH</sequence>
<evidence type="ECO:0000313" key="10">
    <source>
        <dbReference type="Proteomes" id="UP000271162"/>
    </source>
</evidence>